<organism evidence="1">
    <name type="scientific">Candidatus Kentrum sp. FM</name>
    <dbReference type="NCBI Taxonomy" id="2126340"/>
    <lineage>
        <taxon>Bacteria</taxon>
        <taxon>Pseudomonadati</taxon>
        <taxon>Pseudomonadota</taxon>
        <taxon>Gammaproteobacteria</taxon>
        <taxon>Candidatus Kentrum</taxon>
    </lineage>
</organism>
<evidence type="ECO:0000313" key="1">
    <source>
        <dbReference type="EMBL" id="VFJ49970.1"/>
    </source>
</evidence>
<name>A0A450SCD1_9GAMM</name>
<dbReference type="EMBL" id="CAADFA010000078">
    <property type="protein sequence ID" value="VFJ49970.1"/>
    <property type="molecule type" value="Genomic_DNA"/>
</dbReference>
<reference evidence="1" key="1">
    <citation type="submission" date="2019-02" db="EMBL/GenBank/DDBJ databases">
        <authorList>
            <person name="Gruber-Vodicka R. H."/>
            <person name="Seah K. B. B."/>
        </authorList>
    </citation>
    <scope>NUCLEOTIDE SEQUENCE</scope>
    <source>
        <strain evidence="2">BECK_BZ163</strain>
        <strain evidence="3">BECK_BZ164</strain>
        <strain evidence="1">BECK_BZ165</strain>
    </source>
</reference>
<dbReference type="EMBL" id="CAADEZ010000343">
    <property type="protein sequence ID" value="VFJ63883.1"/>
    <property type="molecule type" value="Genomic_DNA"/>
</dbReference>
<accession>A0A450SCD1</accession>
<dbReference type="EMBL" id="CAADFL010000114">
    <property type="protein sequence ID" value="VFK09758.1"/>
    <property type="molecule type" value="Genomic_DNA"/>
</dbReference>
<proteinExistence type="predicted"/>
<evidence type="ECO:0000313" key="3">
    <source>
        <dbReference type="EMBL" id="VFK09758.1"/>
    </source>
</evidence>
<gene>
    <name evidence="2" type="ORF">BECKFM1743A_GA0114220_103432</name>
    <name evidence="3" type="ORF">BECKFM1743B_GA0114221_1011413</name>
    <name evidence="1" type="ORF">BECKFM1743C_GA0114222_100789</name>
</gene>
<evidence type="ECO:0000313" key="2">
    <source>
        <dbReference type="EMBL" id="VFJ63883.1"/>
    </source>
</evidence>
<dbReference type="AlphaFoldDB" id="A0A450SCD1"/>
<protein>
    <submittedName>
        <fullName evidence="1">Uncharacterized protein</fullName>
    </submittedName>
</protein>
<sequence>MGGAIDALTAKVPAVQGNLGVGSRFRNRNGADSDAVGSVMFAPSQSFHGVHQTGLAYFAFADKDQFGLIEGDLFDGLGAKVGEDSLGAFLVGCGEFGVEGVAVEEK</sequence>